<dbReference type="SFLD" id="SFLDS00003">
    <property type="entry name" value="Haloacid_Dehalogenase"/>
    <property type="match status" value="1"/>
</dbReference>
<feature type="active site" description="Proton donor" evidence="11">
    <location>
        <position position="216"/>
    </location>
</feature>
<dbReference type="PANTHER" id="PTHR43344:SF2">
    <property type="entry name" value="PHOSPHOSERINE PHOSPHATASE"/>
    <property type="match status" value="1"/>
</dbReference>
<dbReference type="NCBIfam" id="TIGR00338">
    <property type="entry name" value="serB"/>
    <property type="match status" value="1"/>
</dbReference>
<evidence type="ECO:0000256" key="10">
    <source>
        <dbReference type="ARBA" id="ARBA00031693"/>
    </source>
</evidence>
<dbReference type="EC" id="3.1.3.3" evidence="4"/>
<dbReference type="SFLD" id="SFLDG01136">
    <property type="entry name" value="C1.6:_Phosphoserine_Phosphatas"/>
    <property type="match status" value="1"/>
</dbReference>
<dbReference type="AlphaFoldDB" id="A0A4P9ZVT4"/>
<protein>
    <recommendedName>
        <fullName evidence="4">phosphoserine phosphatase</fullName>
        <ecNumber evidence="4">3.1.3.3</ecNumber>
    </recommendedName>
    <alternativeName>
        <fullName evidence="10">O-phosphoserine phosphohydrolase</fullName>
    </alternativeName>
</protein>
<dbReference type="EMBL" id="ML002454">
    <property type="protein sequence ID" value="RKP37724.1"/>
    <property type="molecule type" value="Genomic_DNA"/>
</dbReference>
<dbReference type="InterPro" id="IPR050582">
    <property type="entry name" value="HAD-like_SerB"/>
</dbReference>
<dbReference type="Gene3D" id="3.40.50.1000">
    <property type="entry name" value="HAD superfamily/HAD-like"/>
    <property type="match status" value="1"/>
</dbReference>
<dbReference type="GO" id="GO:0000287">
    <property type="term" value="F:magnesium ion binding"/>
    <property type="evidence" value="ECO:0007669"/>
    <property type="project" value="TreeGrafter"/>
</dbReference>
<evidence type="ECO:0000256" key="2">
    <source>
        <dbReference type="ARBA" id="ARBA00005135"/>
    </source>
</evidence>
<comment type="similarity">
    <text evidence="3">Belongs to the HAD-like hydrolase superfamily. SerB family.</text>
</comment>
<dbReference type="Proteomes" id="UP000268162">
    <property type="component" value="Unassembled WGS sequence"/>
</dbReference>
<evidence type="ECO:0000256" key="7">
    <source>
        <dbReference type="ARBA" id="ARBA00022801"/>
    </source>
</evidence>
<dbReference type="CDD" id="cd07500">
    <property type="entry name" value="HAD_PSP"/>
    <property type="match status" value="1"/>
</dbReference>
<keyword evidence="9" id="KW-0718">Serine biosynthesis</keyword>
<evidence type="ECO:0000256" key="8">
    <source>
        <dbReference type="ARBA" id="ARBA00022842"/>
    </source>
</evidence>
<dbReference type="SFLD" id="SFLDG01137">
    <property type="entry name" value="C1.6.1:_Phosphoserine_Phosphat"/>
    <property type="match status" value="1"/>
</dbReference>
<dbReference type="InterPro" id="IPR023214">
    <property type="entry name" value="HAD_sf"/>
</dbReference>
<evidence type="ECO:0000256" key="1">
    <source>
        <dbReference type="ARBA" id="ARBA00001946"/>
    </source>
</evidence>
<dbReference type="SFLD" id="SFLDF00029">
    <property type="entry name" value="phosphoserine_phosphatase"/>
    <property type="match status" value="1"/>
</dbReference>
<accession>A0A4P9ZVT4</accession>
<reference evidence="13" key="1">
    <citation type="journal article" date="2018" name="Nat. Microbiol.">
        <title>Leveraging single-cell genomics to expand the fungal tree of life.</title>
        <authorList>
            <person name="Ahrendt S.R."/>
            <person name="Quandt C.A."/>
            <person name="Ciobanu D."/>
            <person name="Clum A."/>
            <person name="Salamov A."/>
            <person name="Andreopoulos B."/>
            <person name="Cheng J.F."/>
            <person name="Woyke T."/>
            <person name="Pelin A."/>
            <person name="Henrissat B."/>
            <person name="Reynolds N.K."/>
            <person name="Benny G.L."/>
            <person name="Smith M.E."/>
            <person name="James T.Y."/>
            <person name="Grigoriev I.V."/>
        </authorList>
    </citation>
    <scope>NUCLEOTIDE SEQUENCE [LARGE SCALE GENOMIC DNA]</scope>
    <source>
        <strain evidence="13">RSA 468</strain>
    </source>
</reference>
<dbReference type="GO" id="GO:0006564">
    <property type="term" value="P:L-serine biosynthetic process"/>
    <property type="evidence" value="ECO:0007669"/>
    <property type="project" value="UniProtKB-KW"/>
</dbReference>
<evidence type="ECO:0000313" key="12">
    <source>
        <dbReference type="EMBL" id="RKP37724.1"/>
    </source>
</evidence>
<dbReference type="GO" id="GO:0005737">
    <property type="term" value="C:cytoplasm"/>
    <property type="evidence" value="ECO:0007669"/>
    <property type="project" value="TreeGrafter"/>
</dbReference>
<evidence type="ECO:0000256" key="9">
    <source>
        <dbReference type="ARBA" id="ARBA00023299"/>
    </source>
</evidence>
<dbReference type="Pfam" id="PF00702">
    <property type="entry name" value="Hydrolase"/>
    <property type="match status" value="1"/>
</dbReference>
<gene>
    <name evidence="12" type="ORF">BJ085DRAFT_19677</name>
</gene>
<dbReference type="UniPathway" id="UPA00135">
    <property type="reaction ID" value="UER00198"/>
</dbReference>
<feature type="active site" description="Nucleophile" evidence="11">
    <location>
        <position position="214"/>
    </location>
</feature>
<dbReference type="NCBIfam" id="TIGR01488">
    <property type="entry name" value="HAD-SF-IB"/>
    <property type="match status" value="1"/>
</dbReference>
<dbReference type="PANTHER" id="PTHR43344">
    <property type="entry name" value="PHOSPHOSERINE PHOSPHATASE"/>
    <property type="match status" value="1"/>
</dbReference>
<keyword evidence="7" id="KW-0378">Hydrolase</keyword>
<evidence type="ECO:0000256" key="4">
    <source>
        <dbReference type="ARBA" id="ARBA00012640"/>
    </source>
</evidence>
<dbReference type="STRING" id="215637.A0A4P9ZVT4"/>
<keyword evidence="13" id="KW-1185">Reference proteome</keyword>
<dbReference type="Pfam" id="PF13740">
    <property type="entry name" value="ACT_6"/>
    <property type="match status" value="1"/>
</dbReference>
<organism evidence="12 13">
    <name type="scientific">Dimargaris cristalligena</name>
    <dbReference type="NCBI Taxonomy" id="215637"/>
    <lineage>
        <taxon>Eukaryota</taxon>
        <taxon>Fungi</taxon>
        <taxon>Fungi incertae sedis</taxon>
        <taxon>Zoopagomycota</taxon>
        <taxon>Kickxellomycotina</taxon>
        <taxon>Dimargaritomycetes</taxon>
        <taxon>Dimargaritales</taxon>
        <taxon>Dimargaritaceae</taxon>
        <taxon>Dimargaris</taxon>
    </lineage>
</organism>
<evidence type="ECO:0000256" key="6">
    <source>
        <dbReference type="ARBA" id="ARBA00022723"/>
    </source>
</evidence>
<dbReference type="GO" id="GO:0036424">
    <property type="term" value="F:L-phosphoserine phosphatase activity"/>
    <property type="evidence" value="ECO:0007669"/>
    <property type="project" value="InterPro"/>
</dbReference>
<keyword evidence="5" id="KW-0028">Amino-acid biosynthesis</keyword>
<evidence type="ECO:0000313" key="13">
    <source>
        <dbReference type="Proteomes" id="UP000268162"/>
    </source>
</evidence>
<comment type="cofactor">
    <cofactor evidence="1">
        <name>Mg(2+)</name>
        <dbReference type="ChEBI" id="CHEBI:18420"/>
    </cofactor>
</comment>
<comment type="pathway">
    <text evidence="2">Amino-acid biosynthesis; L-serine biosynthesis; L-serine from 3-phospho-D-glycerate: step 3/3.</text>
</comment>
<proteinExistence type="inferred from homology"/>
<evidence type="ECO:0000256" key="5">
    <source>
        <dbReference type="ARBA" id="ARBA00022605"/>
    </source>
</evidence>
<keyword evidence="6" id="KW-0479">Metal-binding</keyword>
<keyword evidence="8" id="KW-0460">Magnesium</keyword>
<dbReference type="SUPFAM" id="SSF56784">
    <property type="entry name" value="HAD-like"/>
    <property type="match status" value="1"/>
</dbReference>
<name>A0A4P9ZVT4_9FUNG</name>
<evidence type="ECO:0000256" key="3">
    <source>
        <dbReference type="ARBA" id="ARBA00009184"/>
    </source>
</evidence>
<sequence length="430" mass="47920">MVLQQKVLISLSGPHGTDIIGSLLQCVARYRCPIEDFMFSRLYHQVTFGVLVTLVPEDLALYDELVIAAQEWEASLGAITTKDEGDAPEAAPLSRKPEANAANPVAVTRWIQEAPYADRAKYTATVFNQAGLDTAFLNQWIRFLLDHRISVEKMIRLDREPVCAAIDFVLSVPRDQDINMIRHRLMDLSSIFSTDVALQPYNIFRRNKRLVVFDMDSTLIQQEVIDELGREAGITDQIAHITERAMNGEIDFKESLRQRVQLLTNAPVSIIPVVQHKLVFTEGARLLCRALKRLGFKLAVISGGFTPFARYVKQELNLDYAFANHLEVSSDGQTLTGETTGPVVDAERKAELLEVIAQAESVSLEQVVAVGDGANDLLMLEKAGLGIAFNAKPKVQEQAAARINQKSLKYVLYLLGYNEEECLQLLDGAY</sequence>
<evidence type="ECO:0000256" key="11">
    <source>
        <dbReference type="PIRSR" id="PIRSR604469-1"/>
    </source>
</evidence>
<dbReference type="InterPro" id="IPR004469">
    <property type="entry name" value="PSP"/>
</dbReference>
<dbReference type="InterPro" id="IPR036412">
    <property type="entry name" value="HAD-like_sf"/>
</dbReference>